<feature type="region of interest" description="Disordered" evidence="9">
    <location>
        <begin position="31"/>
        <end position="53"/>
    </location>
</feature>
<evidence type="ECO:0000256" key="5">
    <source>
        <dbReference type="ARBA" id="ARBA00023239"/>
    </source>
</evidence>
<evidence type="ECO:0000256" key="4">
    <source>
        <dbReference type="ARBA" id="ARBA00022833"/>
    </source>
</evidence>
<evidence type="ECO:0000256" key="7">
    <source>
        <dbReference type="ARBA" id="ARBA00048348"/>
    </source>
</evidence>
<evidence type="ECO:0000256" key="10">
    <source>
        <dbReference type="SAM" id="SignalP"/>
    </source>
</evidence>
<dbReference type="GO" id="GO:0008270">
    <property type="term" value="F:zinc ion binding"/>
    <property type="evidence" value="ECO:0007669"/>
    <property type="project" value="InterPro"/>
</dbReference>
<evidence type="ECO:0000313" key="11">
    <source>
        <dbReference type="EMBL" id="GIG44077.1"/>
    </source>
</evidence>
<feature type="binding site" evidence="8">
    <location>
        <position position="152"/>
    </location>
    <ligand>
        <name>Zn(2+)</name>
        <dbReference type="ChEBI" id="CHEBI:29105"/>
    </ligand>
</feature>
<dbReference type="PANTHER" id="PTHR11002">
    <property type="entry name" value="CARBONIC ANHYDRASE"/>
    <property type="match status" value="1"/>
</dbReference>
<reference evidence="11" key="1">
    <citation type="submission" date="2021-01" db="EMBL/GenBank/DDBJ databases">
        <title>Whole genome shotgun sequence of Dactylosporangium siamense NBRC 106093.</title>
        <authorList>
            <person name="Komaki H."/>
            <person name="Tamura T."/>
        </authorList>
    </citation>
    <scope>NUCLEOTIDE SEQUENCE</scope>
    <source>
        <strain evidence="11">NBRC 106093</strain>
    </source>
</reference>
<feature type="binding site" evidence="8">
    <location>
        <position position="99"/>
    </location>
    <ligand>
        <name>Zn(2+)</name>
        <dbReference type="ChEBI" id="CHEBI:29105"/>
    </ligand>
</feature>
<proteinExistence type="inferred from homology"/>
<dbReference type="InterPro" id="IPR001765">
    <property type="entry name" value="Carbonic_anhydrase"/>
</dbReference>
<dbReference type="CDD" id="cd03378">
    <property type="entry name" value="beta_CA_cladeC"/>
    <property type="match status" value="1"/>
</dbReference>
<dbReference type="Proteomes" id="UP000660611">
    <property type="component" value="Unassembled WGS sequence"/>
</dbReference>
<evidence type="ECO:0000256" key="9">
    <source>
        <dbReference type="SAM" id="MobiDB-lite"/>
    </source>
</evidence>
<organism evidence="11 12">
    <name type="scientific">Dactylosporangium siamense</name>
    <dbReference type="NCBI Taxonomy" id="685454"/>
    <lineage>
        <taxon>Bacteria</taxon>
        <taxon>Bacillati</taxon>
        <taxon>Actinomycetota</taxon>
        <taxon>Actinomycetes</taxon>
        <taxon>Micromonosporales</taxon>
        <taxon>Micromonosporaceae</taxon>
        <taxon>Dactylosporangium</taxon>
    </lineage>
</organism>
<dbReference type="FunFam" id="3.40.1050.10:FF:000006">
    <property type="entry name" value="Carbonic anhydrase"/>
    <property type="match status" value="1"/>
</dbReference>
<dbReference type="Gene3D" id="3.40.1050.10">
    <property type="entry name" value="Carbonic anhydrase"/>
    <property type="match status" value="1"/>
</dbReference>
<feature type="compositionally biased region" description="Low complexity" evidence="9">
    <location>
        <begin position="38"/>
        <end position="52"/>
    </location>
</feature>
<feature type="binding site" evidence="8">
    <location>
        <position position="155"/>
    </location>
    <ligand>
        <name>Zn(2+)</name>
        <dbReference type="ChEBI" id="CHEBI:29105"/>
    </ligand>
</feature>
<comment type="similarity">
    <text evidence="1">Belongs to the beta-class carbonic anhydrase family.</text>
</comment>
<dbReference type="PROSITE" id="PS51318">
    <property type="entry name" value="TAT"/>
    <property type="match status" value="1"/>
</dbReference>
<comment type="caution">
    <text evidence="11">The sequence shown here is derived from an EMBL/GenBank/DDBJ whole genome shotgun (WGS) entry which is preliminary data.</text>
</comment>
<dbReference type="PANTHER" id="PTHR11002:SF79">
    <property type="entry name" value="CARBONIC ANHYDRASE 2"/>
    <property type="match status" value="1"/>
</dbReference>
<gene>
    <name evidence="11" type="ORF">Dsi01nite_021180</name>
</gene>
<evidence type="ECO:0000313" key="12">
    <source>
        <dbReference type="Proteomes" id="UP000660611"/>
    </source>
</evidence>
<keyword evidence="4 8" id="KW-0862">Zinc</keyword>
<keyword evidence="12" id="KW-1185">Reference proteome</keyword>
<keyword evidence="5" id="KW-0456">Lyase</keyword>
<dbReference type="SMART" id="SM00947">
    <property type="entry name" value="Pro_CA"/>
    <property type="match status" value="1"/>
</dbReference>
<dbReference type="SUPFAM" id="SSF53056">
    <property type="entry name" value="beta-carbonic anhydrase, cab"/>
    <property type="match status" value="1"/>
</dbReference>
<evidence type="ECO:0000256" key="2">
    <source>
        <dbReference type="ARBA" id="ARBA00012925"/>
    </source>
</evidence>
<feature type="binding site" evidence="8">
    <location>
        <position position="101"/>
    </location>
    <ligand>
        <name>Zn(2+)</name>
        <dbReference type="ChEBI" id="CHEBI:29105"/>
    </ligand>
</feature>
<evidence type="ECO:0000256" key="1">
    <source>
        <dbReference type="ARBA" id="ARBA00006217"/>
    </source>
</evidence>
<dbReference type="GO" id="GO:0004089">
    <property type="term" value="F:carbonate dehydratase activity"/>
    <property type="evidence" value="ECO:0007669"/>
    <property type="project" value="UniProtKB-EC"/>
</dbReference>
<accession>A0A919PH31</accession>
<dbReference type="InterPro" id="IPR006311">
    <property type="entry name" value="TAT_signal"/>
</dbReference>
<name>A0A919PH31_9ACTN</name>
<feature type="chain" id="PRO_5037548503" description="carbonic anhydrase" evidence="10">
    <location>
        <begin position="27"/>
        <end position="246"/>
    </location>
</feature>
<dbReference type="Pfam" id="PF00484">
    <property type="entry name" value="Pro_CA"/>
    <property type="match status" value="1"/>
</dbReference>
<dbReference type="EMBL" id="BONQ01000030">
    <property type="protein sequence ID" value="GIG44077.1"/>
    <property type="molecule type" value="Genomic_DNA"/>
</dbReference>
<dbReference type="InterPro" id="IPR036874">
    <property type="entry name" value="Carbonic_anhydrase_sf"/>
</dbReference>
<sequence>MDMPGPSTRRTALRLGLLAGVGAVAAACGTKTDDRTVSEAPSSAAPTEPAVTNPTEALERLKAGGERFASGGVRRPDQDTAYRATLAAGQHPFACILSCVDSRVPPEIVFDQGLGDLFVTRTAGQVVDHAVLGSIQYGVAELKIPLLVVVGHEKCGAVKATVEAVEKNSAPSGTDIDSLVTAIKPAVAKAEEEKATDVLDASVRHNVTNIVADLGTKAILSAAVTAGTLKIVGARYDLDTGEVEWL</sequence>
<protein>
    <recommendedName>
        <fullName evidence="2">carbonic anhydrase</fullName>
        <ecNumber evidence="2">4.2.1.1</ecNumber>
    </recommendedName>
</protein>
<evidence type="ECO:0000256" key="6">
    <source>
        <dbReference type="ARBA" id="ARBA00024993"/>
    </source>
</evidence>
<comment type="cofactor">
    <cofactor evidence="8">
        <name>Zn(2+)</name>
        <dbReference type="ChEBI" id="CHEBI:29105"/>
    </cofactor>
    <text evidence="8">Binds 1 zinc ion per subunit.</text>
</comment>
<feature type="signal peptide" evidence="10">
    <location>
        <begin position="1"/>
        <end position="26"/>
    </location>
</feature>
<dbReference type="EC" id="4.2.1.1" evidence="2"/>
<evidence type="ECO:0000256" key="8">
    <source>
        <dbReference type="PIRSR" id="PIRSR601765-1"/>
    </source>
</evidence>
<comment type="catalytic activity">
    <reaction evidence="7">
        <text>hydrogencarbonate + H(+) = CO2 + H2O</text>
        <dbReference type="Rhea" id="RHEA:10748"/>
        <dbReference type="ChEBI" id="CHEBI:15377"/>
        <dbReference type="ChEBI" id="CHEBI:15378"/>
        <dbReference type="ChEBI" id="CHEBI:16526"/>
        <dbReference type="ChEBI" id="CHEBI:17544"/>
        <dbReference type="EC" id="4.2.1.1"/>
    </reaction>
</comment>
<keyword evidence="3 8" id="KW-0479">Metal-binding</keyword>
<evidence type="ECO:0000256" key="3">
    <source>
        <dbReference type="ARBA" id="ARBA00022723"/>
    </source>
</evidence>
<keyword evidence="10" id="KW-0732">Signal</keyword>
<comment type="function">
    <text evidence="6">Catalyzes the reversible hydration of carbon dioxide to form bicarbonate.</text>
</comment>
<dbReference type="AlphaFoldDB" id="A0A919PH31"/>